<evidence type="ECO:0000259" key="3">
    <source>
        <dbReference type="Pfam" id="PF13490"/>
    </source>
</evidence>
<proteinExistence type="predicted"/>
<keyword evidence="2" id="KW-0812">Transmembrane</keyword>
<dbReference type="EMBL" id="QLUW01000002">
    <property type="protein sequence ID" value="RAP76750.1"/>
    <property type="molecule type" value="Genomic_DNA"/>
</dbReference>
<sequence>MNCQEVMDYMQRQLDDDLDEREIEILMTHTRHCPECTAMMERLQMLSSGLTSLPKVTPSYSLVDAILPRLAELQTAQEGIETDAKPFGMTSEQSESARRLPSKRKWTDRFSIRALGGVIAAGVIVGLFIVNYNPNRSPGDSDGNMTASSEDRSSFVAANDSAASDTAMDTTDSANAAAANEAAPAEEPQTEAAPSSSDDQSMLKSMDSRNVDPNGETMPPLTSASEDNGEPVVKGNSPNYEFSGQSDGGAAADAGATDNALEDTGDVANKADTEVSDTDHQNSIASKEPVMASPISKDGNYQAFVVEDTVRIYTVQDSLMIFQGPKRAEIANLKWSEDSSVLTYEAKNADGTKQVYAVDPKTQSEQLQSSK</sequence>
<feature type="compositionally biased region" description="Low complexity" evidence="1">
    <location>
        <begin position="248"/>
        <end position="257"/>
    </location>
</feature>
<comment type="caution">
    <text evidence="4">The sequence shown here is derived from an EMBL/GenBank/DDBJ whole genome shotgun (WGS) entry which is preliminary data.</text>
</comment>
<dbReference type="InterPro" id="IPR027383">
    <property type="entry name" value="Znf_put"/>
</dbReference>
<feature type="transmembrane region" description="Helical" evidence="2">
    <location>
        <begin position="110"/>
        <end position="130"/>
    </location>
</feature>
<evidence type="ECO:0000313" key="4">
    <source>
        <dbReference type="EMBL" id="RAP76750.1"/>
    </source>
</evidence>
<evidence type="ECO:0000256" key="2">
    <source>
        <dbReference type="SAM" id="Phobius"/>
    </source>
</evidence>
<feature type="region of interest" description="Disordered" evidence="1">
    <location>
        <begin position="81"/>
        <end position="103"/>
    </location>
</feature>
<reference evidence="4 5" key="1">
    <citation type="submission" date="2018-06" db="EMBL/GenBank/DDBJ databases">
        <title>Paenibacillus montanisoli sp. nov., isolated from mountain area soil.</title>
        <authorList>
            <person name="Wu M."/>
        </authorList>
    </citation>
    <scope>NUCLEOTIDE SEQUENCE [LARGE SCALE GENOMIC DNA]</scope>
    <source>
        <strain evidence="4 5">RA17</strain>
    </source>
</reference>
<dbReference type="Proteomes" id="UP000249260">
    <property type="component" value="Unassembled WGS sequence"/>
</dbReference>
<accession>A0A328U252</accession>
<keyword evidence="2" id="KW-1133">Transmembrane helix</keyword>
<dbReference type="AlphaFoldDB" id="A0A328U252"/>
<organism evidence="4 5">
    <name type="scientific">Paenibacillus montanisoli</name>
    <dbReference type="NCBI Taxonomy" id="2081970"/>
    <lineage>
        <taxon>Bacteria</taxon>
        <taxon>Bacillati</taxon>
        <taxon>Bacillota</taxon>
        <taxon>Bacilli</taxon>
        <taxon>Bacillales</taxon>
        <taxon>Paenibacillaceae</taxon>
        <taxon>Paenibacillus</taxon>
    </lineage>
</organism>
<feature type="compositionally biased region" description="Polar residues" evidence="1">
    <location>
        <begin position="139"/>
        <end position="148"/>
    </location>
</feature>
<gene>
    <name evidence="4" type="ORF">DL346_15520</name>
</gene>
<dbReference type="OrthoDB" id="2381690at2"/>
<feature type="region of interest" description="Disordered" evidence="1">
    <location>
        <begin position="139"/>
        <end position="257"/>
    </location>
</feature>
<dbReference type="RefSeq" id="WP_112882964.1">
    <property type="nucleotide sequence ID" value="NZ_QLUW01000002.1"/>
</dbReference>
<feature type="domain" description="Putative zinc-finger" evidence="3">
    <location>
        <begin position="3"/>
        <end position="36"/>
    </location>
</feature>
<keyword evidence="2" id="KW-0472">Membrane</keyword>
<feature type="compositionally biased region" description="Low complexity" evidence="1">
    <location>
        <begin position="157"/>
        <end position="197"/>
    </location>
</feature>
<keyword evidence="5" id="KW-1185">Reference proteome</keyword>
<evidence type="ECO:0000256" key="1">
    <source>
        <dbReference type="SAM" id="MobiDB-lite"/>
    </source>
</evidence>
<evidence type="ECO:0000313" key="5">
    <source>
        <dbReference type="Proteomes" id="UP000249260"/>
    </source>
</evidence>
<protein>
    <recommendedName>
        <fullName evidence="3">Putative zinc-finger domain-containing protein</fullName>
    </recommendedName>
</protein>
<name>A0A328U252_9BACL</name>
<dbReference type="Pfam" id="PF13490">
    <property type="entry name" value="zf-HC2"/>
    <property type="match status" value="1"/>
</dbReference>
<feature type="compositionally biased region" description="Polar residues" evidence="1">
    <location>
        <begin position="236"/>
        <end position="245"/>
    </location>
</feature>